<feature type="domain" description="PAS" evidence="2">
    <location>
        <begin position="581"/>
        <end position="609"/>
    </location>
</feature>
<accession>A0A3L7ZVT1</accession>
<dbReference type="PROSITE" id="PS50112">
    <property type="entry name" value="PAS"/>
    <property type="match status" value="1"/>
</dbReference>
<protein>
    <recommendedName>
        <fullName evidence="2">PAS domain-containing protein</fullName>
    </recommendedName>
</protein>
<organism evidence="3 4">
    <name type="scientific">Parabacteroides distasonis</name>
    <dbReference type="NCBI Taxonomy" id="823"/>
    <lineage>
        <taxon>Bacteria</taxon>
        <taxon>Pseudomonadati</taxon>
        <taxon>Bacteroidota</taxon>
        <taxon>Bacteroidia</taxon>
        <taxon>Bacteroidales</taxon>
        <taxon>Tannerellaceae</taxon>
        <taxon>Parabacteroides</taxon>
    </lineage>
</organism>
<dbReference type="EMBL" id="RAYI01000001">
    <property type="protein sequence ID" value="RLT75057.1"/>
    <property type="molecule type" value="Genomic_DNA"/>
</dbReference>
<feature type="transmembrane region" description="Helical" evidence="1">
    <location>
        <begin position="505"/>
        <end position="525"/>
    </location>
</feature>
<evidence type="ECO:0000313" key="4">
    <source>
        <dbReference type="Proteomes" id="UP000278164"/>
    </source>
</evidence>
<name>A0A3L7ZVT1_PARDI</name>
<feature type="transmembrane region" description="Helical" evidence="1">
    <location>
        <begin position="530"/>
        <end position="547"/>
    </location>
</feature>
<dbReference type="AlphaFoldDB" id="A0A3L7ZVT1"/>
<proteinExistence type="predicted"/>
<feature type="transmembrane region" description="Helical" evidence="1">
    <location>
        <begin position="56"/>
        <end position="74"/>
    </location>
</feature>
<dbReference type="Proteomes" id="UP000278164">
    <property type="component" value="Unassembled WGS sequence"/>
</dbReference>
<keyword evidence="1" id="KW-1133">Transmembrane helix</keyword>
<evidence type="ECO:0000259" key="2">
    <source>
        <dbReference type="PROSITE" id="PS50112"/>
    </source>
</evidence>
<reference evidence="3 4" key="1">
    <citation type="submission" date="2018-09" db="EMBL/GenBank/DDBJ databases">
        <title>Murine metabolic-syndrome-specific gut microbial biobank.</title>
        <authorList>
            <person name="Liu C."/>
        </authorList>
    </citation>
    <scope>NUCLEOTIDE SEQUENCE [LARGE SCALE GENOMIC DNA]</scope>
    <source>
        <strain evidence="3 4">8-P5</strain>
    </source>
</reference>
<keyword evidence="1" id="KW-0812">Transmembrane</keyword>
<evidence type="ECO:0000256" key="1">
    <source>
        <dbReference type="SAM" id="Phobius"/>
    </source>
</evidence>
<evidence type="ECO:0000313" key="3">
    <source>
        <dbReference type="EMBL" id="RLT75057.1"/>
    </source>
</evidence>
<feature type="transmembrane region" description="Helical" evidence="1">
    <location>
        <begin position="13"/>
        <end position="30"/>
    </location>
</feature>
<sequence>MERWACAFYLPDFIGNIFCLQMVFLYICSLKKEPSSFEYKNVVMTLKSKLSQMKSSYLFSLIMWLLYSTTQLVYPSNFFQENDSLSVVSTKVESDSLIVEEDNTISKNQRLAITYLNHISAVLANIEEYNNKQILTEEYNSVWENSTIEQLVGFPSVAKFQNNLLGNLQLMILNSEDCNRLRNKLEKKKNQAARDAMSSALNGVYLVGGNPYSIVANVVLATARTAVDYSSQLSALDDEFSDQTWQIEKQSLITLTDLRKESRNVAYDLFSQHSLLEKYRINDDIKELVEIIHNTADNPLLRASKLELKVNKFRYYAPYWYYLGDAYMNIQSNEKALMAFDEYEKLYNEAPIFRKDKYLGIIAANKLQLNKDSYSEDQVNLLVDQTLTNLPTDGNMYLFCAINYFENLHDANKGMDLLYKSIMDNRVSAKDETILYLTLLLHNNPSYGVIYKDLLSRIDEVISKERIVLSLPTFSRYLSERKVDDTLLGYLNQVDITYKKEYYGFWWWIEFIILLIGIIILFSLWLYFNIYTLLAGIVLTLIGSILLCNDYNSHTPKVSKIQIPHYIDNSSEEIKISAYKITDENGIIIYDNAKFSFNTGYTKDEIIQKFYQFKEYENEILLYFKKMPNGRFRFRYELNLQEMDSEISDIDRMKIRDICRKDEKVDIDIIFKKFKDKKELKRKDVDANFEDPILTALVYGNLTHNNNPKNLEKDFKLDSDLDLSYLRISVHDINMLFKKSSGKTFLVLYEYGKQLYFPSYISYNELIHDYMSKETPEEQENKKSWFSRVLDWIIFWK</sequence>
<gene>
    <name evidence="3" type="ORF">D7V78_00590</name>
</gene>
<keyword evidence="1" id="KW-0472">Membrane</keyword>
<dbReference type="InterPro" id="IPR000014">
    <property type="entry name" value="PAS"/>
</dbReference>
<comment type="caution">
    <text evidence="3">The sequence shown here is derived from an EMBL/GenBank/DDBJ whole genome shotgun (WGS) entry which is preliminary data.</text>
</comment>